<feature type="transmembrane region" description="Helical" evidence="5">
    <location>
        <begin position="153"/>
        <end position="176"/>
    </location>
</feature>
<proteinExistence type="predicted"/>
<dbReference type="EMBL" id="CP029289">
    <property type="protein sequence ID" value="AWR96073.1"/>
    <property type="molecule type" value="Genomic_DNA"/>
</dbReference>
<feature type="transmembrane region" description="Helical" evidence="5">
    <location>
        <begin position="108"/>
        <end position="141"/>
    </location>
</feature>
<keyword evidence="3 5" id="KW-1133">Transmembrane helix</keyword>
<feature type="transmembrane region" description="Helical" evidence="5">
    <location>
        <begin position="46"/>
        <end position="64"/>
    </location>
</feature>
<dbReference type="GO" id="GO:0016020">
    <property type="term" value="C:membrane"/>
    <property type="evidence" value="ECO:0007669"/>
    <property type="project" value="UniProtKB-SubCell"/>
</dbReference>
<dbReference type="InterPro" id="IPR004841">
    <property type="entry name" value="AA-permease/SLC12A_dom"/>
</dbReference>
<evidence type="ECO:0000256" key="1">
    <source>
        <dbReference type="ARBA" id="ARBA00004141"/>
    </source>
</evidence>
<feature type="transmembrane region" description="Helical" evidence="5">
    <location>
        <begin position="229"/>
        <end position="254"/>
    </location>
</feature>
<feature type="transmembrane region" description="Helical" evidence="5">
    <location>
        <begin position="400"/>
        <end position="422"/>
    </location>
</feature>
<evidence type="ECO:0000256" key="2">
    <source>
        <dbReference type="ARBA" id="ARBA00022692"/>
    </source>
</evidence>
<feature type="transmembrane region" description="Helical" evidence="5">
    <location>
        <begin position="274"/>
        <end position="294"/>
    </location>
</feature>
<evidence type="ECO:0000256" key="3">
    <source>
        <dbReference type="ARBA" id="ARBA00022989"/>
    </source>
</evidence>
<sequence>MEEHTLKKGEVGLWHGVFQSFSFVAPAGDVAILLVGTVAFAGEYTAISVLLAWLIYGLFMITPYEFSKIKANAGSYYAYSAEGAKWLAPIALFSWMGENLTGPAFSLLGLSGFIFLLSSTLSSIPFLWIVFLIIVGIYMGLLPYLGIKPSLNYVMYTGFAEALFLMLSSIIIIIKLGSSNTIIPFTISIPYIPAIFFGAIFSILDFTGLGTVTTISEEIKESKKVVKKALIYAYVLSGISLILPAYALTVGWGLSKISSYAISPDPGLIVFKQFLGIVGFALLAAFTINSYLSYSVAKTNADSRIWFSAARDGIILPKWIAYVHPKYKTPSHAIIFWLGLSVIVSLIFGILFGPVNGGLVLLDMAGVAILSVHIVTNSALSIYKRRSSHHYSIIEIAKYFLAPSMASILGITIIYFSLQSTIAQVISQPTPLNFAYFGATLGGVLWCLVGFIISFYYIRKKPDILAKAGNYDAEGELK</sequence>
<accession>A0A2U9IJ65</accession>
<dbReference type="PANTHER" id="PTHR42770:SF11">
    <property type="entry name" value="INNER MEMBRANE TRANSPORT PROTEIN YBAT"/>
    <property type="match status" value="1"/>
</dbReference>
<dbReference type="Pfam" id="PF00324">
    <property type="entry name" value="AA_permease"/>
    <property type="match status" value="1"/>
</dbReference>
<keyword evidence="8" id="KW-1185">Reference proteome</keyword>
<evidence type="ECO:0000256" key="5">
    <source>
        <dbReference type="SAM" id="Phobius"/>
    </source>
</evidence>
<evidence type="ECO:0000313" key="7">
    <source>
        <dbReference type="EMBL" id="AWR96073.1"/>
    </source>
</evidence>
<feature type="transmembrane region" description="Helical" evidence="5">
    <location>
        <begin position="359"/>
        <end position="380"/>
    </location>
</feature>
<gene>
    <name evidence="7" type="ORF">DFR85_15205</name>
</gene>
<keyword evidence="2 5" id="KW-0812">Transmembrane</keyword>
<evidence type="ECO:0000259" key="6">
    <source>
        <dbReference type="Pfam" id="PF00324"/>
    </source>
</evidence>
<feature type="domain" description="Amino acid permease/ SLC12A" evidence="6">
    <location>
        <begin position="15"/>
        <end position="463"/>
    </location>
</feature>
<dbReference type="InterPro" id="IPR050367">
    <property type="entry name" value="APC_superfamily"/>
</dbReference>
<name>A0A2U9IJ65_9CREN</name>
<feature type="transmembrane region" description="Helical" evidence="5">
    <location>
        <begin position="182"/>
        <end position="208"/>
    </location>
</feature>
<dbReference type="PIRSF" id="PIRSF006060">
    <property type="entry name" value="AA_transporter"/>
    <property type="match status" value="1"/>
</dbReference>
<evidence type="ECO:0000256" key="4">
    <source>
        <dbReference type="ARBA" id="ARBA00023136"/>
    </source>
</evidence>
<feature type="transmembrane region" description="Helical" evidence="5">
    <location>
        <begin position="334"/>
        <end position="353"/>
    </location>
</feature>
<reference evidence="7 8" key="1">
    <citation type="submission" date="2018-05" db="EMBL/GenBank/DDBJ databases">
        <title>Complete Genome Sequences of Extremely Thermoacidophilic, Metal-Mobilizing Type-Strain Members of the Archaeal Family Sulfolobaceae: Acidianus brierleyi DSM-1651T, Acidianus sulfidivorans DSM-18786T, Metallosphaera hakonensis DSM-7519T, and Metallosphaera prunae DSM-10039T.</title>
        <authorList>
            <person name="Counts J.A."/>
            <person name="Kelly R.M."/>
        </authorList>
    </citation>
    <scope>NUCLEOTIDE SEQUENCE [LARGE SCALE GENOMIC DNA]</scope>
    <source>
        <strain evidence="7 8">DSM 1651</strain>
    </source>
</reference>
<feature type="transmembrane region" description="Helical" evidence="5">
    <location>
        <begin position="434"/>
        <end position="458"/>
    </location>
</feature>
<evidence type="ECO:0000313" key="8">
    <source>
        <dbReference type="Proteomes" id="UP000248044"/>
    </source>
</evidence>
<dbReference type="Proteomes" id="UP000248044">
    <property type="component" value="Chromosome"/>
</dbReference>
<dbReference type="GO" id="GO:0055085">
    <property type="term" value="P:transmembrane transport"/>
    <property type="evidence" value="ECO:0007669"/>
    <property type="project" value="InterPro"/>
</dbReference>
<comment type="subcellular location">
    <subcellularLocation>
        <location evidence="1">Membrane</location>
        <topology evidence="1">Multi-pass membrane protein</topology>
    </subcellularLocation>
</comment>
<organism evidence="7 8">
    <name type="scientific">Acidianus brierleyi</name>
    <dbReference type="NCBI Taxonomy" id="41673"/>
    <lineage>
        <taxon>Archaea</taxon>
        <taxon>Thermoproteota</taxon>
        <taxon>Thermoprotei</taxon>
        <taxon>Sulfolobales</taxon>
        <taxon>Sulfolobaceae</taxon>
        <taxon>Acidianus</taxon>
    </lineage>
</organism>
<dbReference type="KEGG" id="abri:DFR85_15205"/>
<dbReference type="PANTHER" id="PTHR42770">
    <property type="entry name" value="AMINO ACID TRANSPORTER-RELATED"/>
    <property type="match status" value="1"/>
</dbReference>
<dbReference type="Gene3D" id="1.20.1740.10">
    <property type="entry name" value="Amino acid/polyamine transporter I"/>
    <property type="match status" value="1"/>
</dbReference>
<dbReference type="AlphaFoldDB" id="A0A2U9IJ65"/>
<protein>
    <submittedName>
        <fullName evidence="7">APC family permease</fullName>
    </submittedName>
</protein>
<feature type="transmembrane region" description="Helical" evidence="5">
    <location>
        <begin position="21"/>
        <end position="40"/>
    </location>
</feature>
<keyword evidence="4 5" id="KW-0472">Membrane</keyword>